<keyword evidence="2" id="KW-1185">Reference proteome</keyword>
<comment type="caution">
    <text evidence="1">The sequence shown here is derived from an EMBL/GenBank/DDBJ whole genome shotgun (WGS) entry which is preliminary data.</text>
</comment>
<dbReference type="EMBL" id="JAGPXE010000009">
    <property type="protein sequence ID" value="MBQ0926533.1"/>
    <property type="molecule type" value="Genomic_DNA"/>
</dbReference>
<gene>
    <name evidence="1" type="ORF">KBO27_21510</name>
</gene>
<protein>
    <submittedName>
        <fullName evidence="1">SMI1/KNR4 family protein</fullName>
    </submittedName>
</protein>
<evidence type="ECO:0000313" key="2">
    <source>
        <dbReference type="Proteomes" id="UP000674084"/>
    </source>
</evidence>
<reference evidence="1 2" key="1">
    <citation type="submission" date="2021-04" db="EMBL/GenBank/DDBJ databases">
        <title>Whole-genome sequencing of Saccharopolyspora endophytica KCTC 19397.</title>
        <authorList>
            <person name="Ay H."/>
            <person name="Saygin H."/>
            <person name="Sahin N."/>
        </authorList>
    </citation>
    <scope>NUCLEOTIDE SEQUENCE [LARGE SCALE GENOMIC DNA]</scope>
    <source>
        <strain evidence="1 2">KCTC 19397</strain>
    </source>
</reference>
<organism evidence="1 2">
    <name type="scientific">Saccharopolyspora endophytica</name>
    <dbReference type="NCBI Taxonomy" id="543886"/>
    <lineage>
        <taxon>Bacteria</taxon>
        <taxon>Bacillati</taxon>
        <taxon>Actinomycetota</taxon>
        <taxon>Actinomycetes</taxon>
        <taxon>Pseudonocardiales</taxon>
        <taxon>Pseudonocardiaceae</taxon>
        <taxon>Saccharopolyspora</taxon>
    </lineage>
</organism>
<proteinExistence type="predicted"/>
<evidence type="ECO:0000313" key="1">
    <source>
        <dbReference type="EMBL" id="MBQ0926533.1"/>
    </source>
</evidence>
<dbReference type="Proteomes" id="UP000674084">
    <property type="component" value="Unassembled WGS sequence"/>
</dbReference>
<accession>A0ABS5DJR3</accession>
<name>A0ABS5DJR3_9PSEU</name>
<sequence>MAGAHGASGHPRNVDLGASDGPLQELAGLLTRCNGFFACNSGVQAFRAGSPGLGPELQSWNQPGEWKNTYGGLTDGLFSFGQDLFGVQFAIRHRTEVVTFHPESGGVTTLGRSLEDWASWLLDDLDVHGCRSVAAAWQDEFGTLGYSQRLIPWRLFTLGGSYDFANLTAKDAAKCMRIRGPFAQRIHELSQGSVVTLGKE</sequence>